<protein>
    <submittedName>
        <fullName evidence="1">Uncharacterized protein</fullName>
    </submittedName>
</protein>
<dbReference type="EMBL" id="JAHGAW010000007">
    <property type="protein sequence ID" value="MBT2187497.1"/>
    <property type="molecule type" value="Genomic_DNA"/>
</dbReference>
<sequence length="95" mass="9789">MLIAATMIAAASGIPMIDPNSVMIVAPVCQQTGPRSASREGALFQGNRDAALIAGTRKLGKEPASDAIAAMLYTEGQCSKPVVVSRNKGMNSKGK</sequence>
<organism evidence="1 2">
    <name type="scientific">Sphingobium nicotianae</name>
    <dbReference type="NCBI Taxonomy" id="2782607"/>
    <lineage>
        <taxon>Bacteria</taxon>
        <taxon>Pseudomonadati</taxon>
        <taxon>Pseudomonadota</taxon>
        <taxon>Alphaproteobacteria</taxon>
        <taxon>Sphingomonadales</taxon>
        <taxon>Sphingomonadaceae</taxon>
        <taxon>Sphingobium</taxon>
    </lineage>
</organism>
<dbReference type="RefSeq" id="WP_214623538.1">
    <property type="nucleotide sequence ID" value="NZ_JAHGAW010000007.1"/>
</dbReference>
<evidence type="ECO:0000313" key="2">
    <source>
        <dbReference type="Proteomes" id="UP001138757"/>
    </source>
</evidence>
<dbReference type="AlphaFoldDB" id="A0A9X1IRM1"/>
<comment type="caution">
    <text evidence="1">The sequence shown here is derived from an EMBL/GenBank/DDBJ whole genome shotgun (WGS) entry which is preliminary data.</text>
</comment>
<gene>
    <name evidence="1" type="ORF">KK488_11135</name>
</gene>
<name>A0A9X1IRM1_9SPHN</name>
<dbReference type="Proteomes" id="UP001138757">
    <property type="component" value="Unassembled WGS sequence"/>
</dbReference>
<keyword evidence="2" id="KW-1185">Reference proteome</keyword>
<evidence type="ECO:0000313" key="1">
    <source>
        <dbReference type="EMBL" id="MBT2187497.1"/>
    </source>
</evidence>
<proteinExistence type="predicted"/>
<reference evidence="1" key="1">
    <citation type="submission" date="2021-05" db="EMBL/GenBank/DDBJ databases">
        <title>Genome of Sphingobium sp. strain.</title>
        <authorList>
            <person name="Fan R."/>
        </authorList>
    </citation>
    <scope>NUCLEOTIDE SEQUENCE</scope>
    <source>
        <strain evidence="1">H33</strain>
    </source>
</reference>
<accession>A0A9X1IRM1</accession>